<evidence type="ECO:0000256" key="1">
    <source>
        <dbReference type="SAM" id="MobiDB-lite"/>
    </source>
</evidence>
<proteinExistence type="predicted"/>
<accession>A0AAE0ZRN3</accession>
<feature type="region of interest" description="Disordered" evidence="1">
    <location>
        <begin position="1"/>
        <end position="37"/>
    </location>
</feature>
<evidence type="ECO:0000313" key="3">
    <source>
        <dbReference type="Proteomes" id="UP001283361"/>
    </source>
</evidence>
<dbReference type="Proteomes" id="UP001283361">
    <property type="component" value="Unassembled WGS sequence"/>
</dbReference>
<dbReference type="EMBL" id="JAWDGP010003510">
    <property type="protein sequence ID" value="KAK3773766.1"/>
    <property type="molecule type" value="Genomic_DNA"/>
</dbReference>
<gene>
    <name evidence="2" type="ORF">RRG08_011766</name>
</gene>
<reference evidence="2" key="1">
    <citation type="journal article" date="2023" name="G3 (Bethesda)">
        <title>A reference genome for the long-term kleptoplast-retaining sea slug Elysia crispata morphotype clarki.</title>
        <authorList>
            <person name="Eastman K.E."/>
            <person name="Pendleton A.L."/>
            <person name="Shaikh M.A."/>
            <person name="Suttiyut T."/>
            <person name="Ogas R."/>
            <person name="Tomko P."/>
            <person name="Gavelis G."/>
            <person name="Widhalm J.R."/>
            <person name="Wisecaver J.H."/>
        </authorList>
    </citation>
    <scope>NUCLEOTIDE SEQUENCE</scope>
    <source>
        <strain evidence="2">ECLA1</strain>
    </source>
</reference>
<keyword evidence="3" id="KW-1185">Reference proteome</keyword>
<comment type="caution">
    <text evidence="2">The sequence shown here is derived from an EMBL/GenBank/DDBJ whole genome shotgun (WGS) entry which is preliminary data.</text>
</comment>
<protein>
    <submittedName>
        <fullName evidence="2">Uncharacterized protein</fullName>
    </submittedName>
</protein>
<feature type="compositionally biased region" description="Polar residues" evidence="1">
    <location>
        <begin position="11"/>
        <end position="23"/>
    </location>
</feature>
<name>A0AAE0ZRN3_9GAST</name>
<sequence length="72" mass="8288">MGRRQRALLQEKTTQSPPTSQSQRYERKEPKSSPGLWAFSFGRETQLLLWLPQRNSSLKMAKIRDGSLPTEA</sequence>
<dbReference type="AlphaFoldDB" id="A0AAE0ZRN3"/>
<organism evidence="2 3">
    <name type="scientific">Elysia crispata</name>
    <name type="common">lettuce slug</name>
    <dbReference type="NCBI Taxonomy" id="231223"/>
    <lineage>
        <taxon>Eukaryota</taxon>
        <taxon>Metazoa</taxon>
        <taxon>Spiralia</taxon>
        <taxon>Lophotrochozoa</taxon>
        <taxon>Mollusca</taxon>
        <taxon>Gastropoda</taxon>
        <taxon>Heterobranchia</taxon>
        <taxon>Euthyneura</taxon>
        <taxon>Panpulmonata</taxon>
        <taxon>Sacoglossa</taxon>
        <taxon>Placobranchoidea</taxon>
        <taxon>Plakobranchidae</taxon>
        <taxon>Elysia</taxon>
    </lineage>
</organism>
<evidence type="ECO:0000313" key="2">
    <source>
        <dbReference type="EMBL" id="KAK3773766.1"/>
    </source>
</evidence>